<dbReference type="PROSITE" id="PS00598">
    <property type="entry name" value="CHROMO_1"/>
    <property type="match status" value="1"/>
</dbReference>
<evidence type="ECO:0000259" key="3">
    <source>
        <dbReference type="PROSITE" id="PS50013"/>
    </source>
</evidence>
<dbReference type="OrthoDB" id="2630497at2759"/>
<dbReference type="EMBL" id="KZ302926">
    <property type="protein sequence ID" value="PFH44754.1"/>
    <property type="molecule type" value="Genomic_DNA"/>
</dbReference>
<accession>A0A2A9N7J4</accession>
<reference evidence="4 5" key="1">
    <citation type="submission" date="2014-02" db="EMBL/GenBank/DDBJ databases">
        <title>Transposable element dynamics among asymbiotic and ectomycorrhizal Amanita fungi.</title>
        <authorList>
            <consortium name="DOE Joint Genome Institute"/>
            <person name="Hess J."/>
            <person name="Skrede I."/>
            <person name="Wolfe B."/>
            <person name="LaButti K."/>
            <person name="Ohm R.A."/>
            <person name="Grigoriev I.V."/>
            <person name="Pringle A."/>
        </authorList>
    </citation>
    <scope>NUCLEOTIDE SEQUENCE [LARGE SCALE GENOMIC DNA]</scope>
    <source>
        <strain evidence="4 5">SKay4041</strain>
    </source>
</reference>
<feature type="domain" description="Chromo" evidence="3">
    <location>
        <begin position="1"/>
        <end position="48"/>
    </location>
</feature>
<dbReference type="InterPro" id="IPR000953">
    <property type="entry name" value="Chromo/chromo_shadow_dom"/>
</dbReference>
<evidence type="ECO:0000256" key="2">
    <source>
        <dbReference type="ARBA" id="ARBA00023242"/>
    </source>
</evidence>
<gene>
    <name evidence="4" type="ORF">AMATHDRAFT_167209</name>
</gene>
<dbReference type="InterPro" id="IPR023779">
    <property type="entry name" value="Chromodomain_CS"/>
</dbReference>
<keyword evidence="2" id="KW-0539">Nucleus</keyword>
<name>A0A2A9N7J4_9AGAR</name>
<dbReference type="AlphaFoldDB" id="A0A2A9N7J4"/>
<protein>
    <recommendedName>
        <fullName evidence="3">Chromo domain-containing protein</fullName>
    </recommendedName>
</protein>
<proteinExistence type="predicted"/>
<feature type="non-terminal residue" evidence="4">
    <location>
        <position position="1"/>
    </location>
</feature>
<comment type="subcellular location">
    <subcellularLocation>
        <location evidence="1">Nucleus</location>
    </subcellularLocation>
</comment>
<dbReference type="GO" id="GO:0006338">
    <property type="term" value="P:chromatin remodeling"/>
    <property type="evidence" value="ECO:0007669"/>
    <property type="project" value="UniProtKB-ARBA"/>
</dbReference>
<dbReference type="STRING" id="703135.A0A2A9N7J4"/>
<evidence type="ECO:0000256" key="1">
    <source>
        <dbReference type="ARBA" id="ARBA00004123"/>
    </source>
</evidence>
<dbReference type="Gene3D" id="2.40.50.40">
    <property type="match status" value="1"/>
</dbReference>
<dbReference type="InterPro" id="IPR016197">
    <property type="entry name" value="Chromo-like_dom_sf"/>
</dbReference>
<dbReference type="InterPro" id="IPR023780">
    <property type="entry name" value="Chromo_domain"/>
</dbReference>
<dbReference type="CDD" id="cd00024">
    <property type="entry name" value="CD_CSD"/>
    <property type="match status" value="1"/>
</dbReference>
<evidence type="ECO:0000313" key="5">
    <source>
        <dbReference type="Proteomes" id="UP000242287"/>
    </source>
</evidence>
<dbReference type="Pfam" id="PF00385">
    <property type="entry name" value="Chromo"/>
    <property type="match status" value="1"/>
</dbReference>
<dbReference type="GO" id="GO:0005634">
    <property type="term" value="C:nucleus"/>
    <property type="evidence" value="ECO:0007669"/>
    <property type="project" value="UniProtKB-SubCell"/>
</dbReference>
<organism evidence="4 5">
    <name type="scientific">Amanita thiersii Skay4041</name>
    <dbReference type="NCBI Taxonomy" id="703135"/>
    <lineage>
        <taxon>Eukaryota</taxon>
        <taxon>Fungi</taxon>
        <taxon>Dikarya</taxon>
        <taxon>Basidiomycota</taxon>
        <taxon>Agaricomycotina</taxon>
        <taxon>Agaricomycetes</taxon>
        <taxon>Agaricomycetidae</taxon>
        <taxon>Agaricales</taxon>
        <taxon>Pluteineae</taxon>
        <taxon>Amanitaceae</taxon>
        <taxon>Amanita</taxon>
    </lineage>
</organism>
<evidence type="ECO:0000313" key="4">
    <source>
        <dbReference type="EMBL" id="PFH44754.1"/>
    </source>
</evidence>
<dbReference type="PROSITE" id="PS50013">
    <property type="entry name" value="CHROMO_2"/>
    <property type="match status" value="1"/>
</dbReference>
<dbReference type="Proteomes" id="UP000242287">
    <property type="component" value="Unassembled WGS sequence"/>
</dbReference>
<keyword evidence="5" id="KW-1185">Reference proteome</keyword>
<dbReference type="SUPFAM" id="SSF54160">
    <property type="entry name" value="Chromo domain-like"/>
    <property type="match status" value="1"/>
</dbReference>
<sequence>GGGLQYLVKWKGYPIKESTWEPATNMKNALEKVKTFHKQHLAAPRKVALQNFDFKHYHNLTKPQVPHKLFRWEDGKFKKDYLKKLERNWRVWKGARAQANSY</sequence>